<dbReference type="Pfam" id="PF01527">
    <property type="entry name" value="HTH_Tnp_1"/>
    <property type="match status" value="1"/>
</dbReference>
<comment type="caution">
    <text evidence="1">The sequence shown here is derived from an EMBL/GenBank/DDBJ whole genome shotgun (WGS) entry which is preliminary data.</text>
</comment>
<name>A0A840RQZ0_9BURK</name>
<dbReference type="GO" id="GO:0004803">
    <property type="term" value="F:transposase activity"/>
    <property type="evidence" value="ECO:0007669"/>
    <property type="project" value="InterPro"/>
</dbReference>
<dbReference type="Proteomes" id="UP000571084">
    <property type="component" value="Unassembled WGS sequence"/>
</dbReference>
<evidence type="ECO:0000313" key="2">
    <source>
        <dbReference type="Proteomes" id="UP000571084"/>
    </source>
</evidence>
<dbReference type="RefSeq" id="WP_168055024.1">
    <property type="nucleotide sequence ID" value="NZ_JAAOZT010000006.1"/>
</dbReference>
<evidence type="ECO:0000313" key="1">
    <source>
        <dbReference type="EMBL" id="MBB5199398.1"/>
    </source>
</evidence>
<protein>
    <submittedName>
        <fullName evidence="1">Transposase-like protein</fullName>
    </submittedName>
</protein>
<accession>A0A840RQZ0</accession>
<dbReference type="AlphaFoldDB" id="A0A840RQZ0"/>
<gene>
    <name evidence="1" type="ORF">HNR39_001225</name>
</gene>
<sequence>MGKYSEQLKLAVIEDYCSDQSGLTDTAQRHGVDVSSLRKCVAAYRVYQRKEASLL</sequence>
<dbReference type="GO" id="GO:0006313">
    <property type="term" value="P:DNA transposition"/>
    <property type="evidence" value="ECO:0007669"/>
    <property type="project" value="InterPro"/>
</dbReference>
<keyword evidence="2" id="KW-1185">Reference proteome</keyword>
<dbReference type="InterPro" id="IPR002514">
    <property type="entry name" value="Transposase_8"/>
</dbReference>
<organism evidence="1 2">
    <name type="scientific">Glaciimonas immobilis</name>
    <dbReference type="NCBI Taxonomy" id="728004"/>
    <lineage>
        <taxon>Bacteria</taxon>
        <taxon>Pseudomonadati</taxon>
        <taxon>Pseudomonadota</taxon>
        <taxon>Betaproteobacteria</taxon>
        <taxon>Burkholderiales</taxon>
        <taxon>Oxalobacteraceae</taxon>
        <taxon>Glaciimonas</taxon>
    </lineage>
</organism>
<dbReference type="GO" id="GO:0003677">
    <property type="term" value="F:DNA binding"/>
    <property type="evidence" value="ECO:0007669"/>
    <property type="project" value="InterPro"/>
</dbReference>
<dbReference type="EMBL" id="JACHHQ010000002">
    <property type="protein sequence ID" value="MBB5199398.1"/>
    <property type="molecule type" value="Genomic_DNA"/>
</dbReference>
<proteinExistence type="predicted"/>
<reference evidence="1 2" key="1">
    <citation type="submission" date="2020-08" db="EMBL/GenBank/DDBJ databases">
        <title>Genomic Encyclopedia of Type Strains, Phase IV (KMG-IV): sequencing the most valuable type-strain genomes for metagenomic binning, comparative biology and taxonomic classification.</title>
        <authorList>
            <person name="Goeker M."/>
        </authorList>
    </citation>
    <scope>NUCLEOTIDE SEQUENCE [LARGE SCALE GENOMIC DNA]</scope>
    <source>
        <strain evidence="1 2">DSM 23240</strain>
    </source>
</reference>